<dbReference type="Proteomes" id="UP000288805">
    <property type="component" value="Unassembled WGS sequence"/>
</dbReference>
<name>A0A438DSR7_VITVI</name>
<dbReference type="PANTHER" id="PTHR42678:SF25">
    <property type="entry name" value="AMIDASE C869.01"/>
    <property type="match status" value="1"/>
</dbReference>
<feature type="domain" description="Amidase" evidence="2">
    <location>
        <begin position="48"/>
        <end position="126"/>
    </location>
</feature>
<protein>
    <submittedName>
        <fullName evidence="3">Putative amidase C869.01</fullName>
    </submittedName>
</protein>
<reference evidence="3 4" key="1">
    <citation type="journal article" date="2018" name="PLoS Genet.">
        <title>Population sequencing reveals clonal diversity and ancestral inbreeding in the grapevine cultivar Chardonnay.</title>
        <authorList>
            <person name="Roach M.J."/>
            <person name="Johnson D.L."/>
            <person name="Bohlmann J."/>
            <person name="van Vuuren H.J."/>
            <person name="Jones S.J."/>
            <person name="Pretorius I.S."/>
            <person name="Schmidt S.A."/>
            <person name="Borneman A.R."/>
        </authorList>
    </citation>
    <scope>NUCLEOTIDE SEQUENCE [LARGE SCALE GENOMIC DNA]</scope>
    <source>
        <strain evidence="4">cv. Chardonnay</strain>
        <tissue evidence="3">Leaf</tissue>
    </source>
</reference>
<gene>
    <name evidence="3" type="primary">SPAC869.01_3</name>
    <name evidence="3" type="ORF">CK203_075516</name>
</gene>
<keyword evidence="1" id="KW-0732">Signal</keyword>
<dbReference type="InterPro" id="IPR023631">
    <property type="entry name" value="Amidase_dom"/>
</dbReference>
<accession>A0A438DSR7</accession>
<dbReference type="AlphaFoldDB" id="A0A438DSR7"/>
<evidence type="ECO:0000313" key="4">
    <source>
        <dbReference type="Proteomes" id="UP000288805"/>
    </source>
</evidence>
<dbReference type="EMBL" id="QGNW01001504">
    <property type="protein sequence ID" value="RVW38546.1"/>
    <property type="molecule type" value="Genomic_DNA"/>
</dbReference>
<feature type="chain" id="PRO_5019522084" evidence="1">
    <location>
        <begin position="24"/>
        <end position="574"/>
    </location>
</feature>
<sequence>MAMAMALRMQSLFMLCGFFFANSFVIQEATIKDIQHAFSQNQLTSRQLVDFYLHQIQALNPKLHGVIEVNPDAGDEADKADSRMKSKTKVGELNGIPVVLKDYSINTKDRLNTTAGSYALLGRRPEVENPYVDSGDPYGSSSGSAISVAGNMVAVSLGTETNGSIICPADHNSVVGFKPTVGLTSRAGVIPISPRQDSVRPICWTVSDAVYVLDAIVGFDLRDSQATEEASKFIPNGGYKQFLNKDGFTGKRLGVVRNPFSYFYDESSAIPAFEAHLNTLRQRGAILVDNLEIVNIDIIMDPNKCGESTALLAELKLNINEYLRELTSSPVRSLADIIAFNLNSSDLEKTDEYEQEVFMASEMTNGIGEEERTTMEMLAILSRDGFEKLMKENELDATVTLGPGMAPVLAIGGYPGITVPAGVLDSVVVPAKRHPDRVSGRTPSDGFVSHGKKEECKSVGLLLGIKRLPGEPLLLRAKAYIYSCRGTVPLINGEEIFYVVMMTIGVSRSIITLRTTVRNHGDKMWAMAACCDCVYDDDGMPFGICCGGLRGMEPKLIEVAYGFEQATMIRRPPA</sequence>
<evidence type="ECO:0000259" key="2">
    <source>
        <dbReference type="Pfam" id="PF01425"/>
    </source>
</evidence>
<organism evidence="3 4">
    <name type="scientific">Vitis vinifera</name>
    <name type="common">Grape</name>
    <dbReference type="NCBI Taxonomy" id="29760"/>
    <lineage>
        <taxon>Eukaryota</taxon>
        <taxon>Viridiplantae</taxon>
        <taxon>Streptophyta</taxon>
        <taxon>Embryophyta</taxon>
        <taxon>Tracheophyta</taxon>
        <taxon>Spermatophyta</taxon>
        <taxon>Magnoliopsida</taxon>
        <taxon>eudicotyledons</taxon>
        <taxon>Gunneridae</taxon>
        <taxon>Pentapetalae</taxon>
        <taxon>rosids</taxon>
        <taxon>Vitales</taxon>
        <taxon>Vitaceae</taxon>
        <taxon>Viteae</taxon>
        <taxon>Vitis</taxon>
    </lineage>
</organism>
<dbReference type="SUPFAM" id="SSF75304">
    <property type="entry name" value="Amidase signature (AS) enzymes"/>
    <property type="match status" value="1"/>
</dbReference>
<feature type="domain" description="Amidase" evidence="2">
    <location>
        <begin position="127"/>
        <end position="309"/>
    </location>
</feature>
<evidence type="ECO:0000256" key="1">
    <source>
        <dbReference type="SAM" id="SignalP"/>
    </source>
</evidence>
<dbReference type="Pfam" id="PF01425">
    <property type="entry name" value="Amidase"/>
    <property type="match status" value="2"/>
</dbReference>
<dbReference type="Gene3D" id="3.90.1300.10">
    <property type="entry name" value="Amidase signature (AS) domain"/>
    <property type="match status" value="1"/>
</dbReference>
<dbReference type="InterPro" id="IPR036928">
    <property type="entry name" value="AS_sf"/>
</dbReference>
<evidence type="ECO:0000313" key="3">
    <source>
        <dbReference type="EMBL" id="RVW38546.1"/>
    </source>
</evidence>
<dbReference type="PANTHER" id="PTHR42678">
    <property type="entry name" value="AMIDASE"/>
    <property type="match status" value="1"/>
</dbReference>
<comment type="caution">
    <text evidence="3">The sequence shown here is derived from an EMBL/GenBank/DDBJ whole genome shotgun (WGS) entry which is preliminary data.</text>
</comment>
<proteinExistence type="predicted"/>
<feature type="signal peptide" evidence="1">
    <location>
        <begin position="1"/>
        <end position="23"/>
    </location>
</feature>